<feature type="domain" description="Glycosyltransferase subfamily 4-like N-terminal" evidence="4">
    <location>
        <begin position="14"/>
        <end position="219"/>
    </location>
</feature>
<dbReference type="PANTHER" id="PTHR45947">
    <property type="entry name" value="SULFOQUINOVOSYL TRANSFERASE SQD2"/>
    <property type="match status" value="1"/>
</dbReference>
<feature type="domain" description="Glycosyl transferase family 1" evidence="3">
    <location>
        <begin position="238"/>
        <end position="379"/>
    </location>
</feature>
<dbReference type="CDD" id="cd03801">
    <property type="entry name" value="GT4_PimA-like"/>
    <property type="match status" value="1"/>
</dbReference>
<keyword evidence="6" id="KW-1185">Reference proteome</keyword>
<evidence type="ECO:0000256" key="1">
    <source>
        <dbReference type="ARBA" id="ARBA00022676"/>
    </source>
</evidence>
<gene>
    <name evidence="5" type="ORF">DMP06_11180</name>
</gene>
<accession>A0A3N0ARH7</accession>
<dbReference type="Pfam" id="PF00534">
    <property type="entry name" value="Glycos_transf_1"/>
    <property type="match status" value="1"/>
</dbReference>
<keyword evidence="2 5" id="KW-0808">Transferase</keyword>
<dbReference type="Proteomes" id="UP000269591">
    <property type="component" value="Unassembled WGS sequence"/>
</dbReference>
<comment type="caution">
    <text evidence="5">The sequence shown here is derived from an EMBL/GenBank/DDBJ whole genome shotgun (WGS) entry which is preliminary data.</text>
</comment>
<dbReference type="GO" id="GO:1901137">
    <property type="term" value="P:carbohydrate derivative biosynthetic process"/>
    <property type="evidence" value="ECO:0007669"/>
    <property type="project" value="UniProtKB-ARBA"/>
</dbReference>
<dbReference type="Gene3D" id="3.40.50.2000">
    <property type="entry name" value="Glycogen Phosphorylase B"/>
    <property type="match status" value="2"/>
</dbReference>
<proteinExistence type="predicted"/>
<dbReference type="RefSeq" id="WP_123209805.1">
    <property type="nucleotide sequence ID" value="NZ_JBHTHO010000058.1"/>
</dbReference>
<reference evidence="6" key="1">
    <citation type="submission" date="2018-05" db="EMBL/GenBank/DDBJ databases">
        <title>Genome Sequencing of selected type strains of the family Eggerthellaceae.</title>
        <authorList>
            <person name="Danylec N."/>
            <person name="Stoll D.A."/>
            <person name="Doetsch A."/>
            <person name="Huch M."/>
        </authorList>
    </citation>
    <scope>NUCLEOTIDE SEQUENCE [LARGE SCALE GENOMIC DNA]</scope>
    <source>
        <strain evidence="6">DSM 24851</strain>
    </source>
</reference>
<protein>
    <submittedName>
        <fullName evidence="5">Glycosyl transferase family 1</fullName>
    </submittedName>
</protein>
<dbReference type="PANTHER" id="PTHR45947:SF13">
    <property type="entry name" value="TRANSFERASE"/>
    <property type="match status" value="1"/>
</dbReference>
<dbReference type="Pfam" id="PF13439">
    <property type="entry name" value="Glyco_transf_4"/>
    <property type="match status" value="1"/>
</dbReference>
<name>A0A3N0ARH7_9ACTN</name>
<evidence type="ECO:0000259" key="3">
    <source>
        <dbReference type="Pfam" id="PF00534"/>
    </source>
</evidence>
<evidence type="ECO:0000256" key="2">
    <source>
        <dbReference type="ARBA" id="ARBA00022679"/>
    </source>
</evidence>
<evidence type="ECO:0000313" key="6">
    <source>
        <dbReference type="Proteomes" id="UP000269591"/>
    </source>
</evidence>
<dbReference type="EMBL" id="QIBX01000034">
    <property type="protein sequence ID" value="RNL37228.1"/>
    <property type="molecule type" value="Genomic_DNA"/>
</dbReference>
<sequence>MKVCLVNKFHWRKGGSETYYFNVAESLRAMGHDVVCFAMEGLENEPCEQSGYFVSARDYNGKTSVSRKVRDAASMFYSKEAKEKFDRLLRDERPDVIHLNLVHRQITFSILDAPYLQEHPVPIIYTSHDYMLICPASVMLDGAGEVCDACLDGRFHHCFEKGCVKGSRAKSALAAAEAAFLRHHGSYRKIDRIISPSDFMRAKLLEGGFPASQVVRMRNFATNEVLACARADTDYTDRERPYLLFFGRLSREKGVDVLVDAFLSIADRIPGWRLVIAGEGPEREAIEAQLAGRPRGDNVEMVGFQQGDALRDLAERSSLSVTPSRWRENMPFSIIEAFAAGTPVVGTRIGGIPELVSEGNTGFLAEPGDSASLAEAIMRGVDLWSDMDAYCDVQSRCRSLVLENCDQFRYMSQLLDLYESIGLEKKSG</sequence>
<dbReference type="SUPFAM" id="SSF53756">
    <property type="entry name" value="UDP-Glycosyltransferase/glycogen phosphorylase"/>
    <property type="match status" value="1"/>
</dbReference>
<dbReference type="GO" id="GO:0016757">
    <property type="term" value="F:glycosyltransferase activity"/>
    <property type="evidence" value="ECO:0007669"/>
    <property type="project" value="UniProtKB-KW"/>
</dbReference>
<evidence type="ECO:0000313" key="5">
    <source>
        <dbReference type="EMBL" id="RNL37228.1"/>
    </source>
</evidence>
<dbReference type="InterPro" id="IPR001296">
    <property type="entry name" value="Glyco_trans_1"/>
</dbReference>
<organism evidence="5 6">
    <name type="scientific">Slackia equolifaciens</name>
    <dbReference type="NCBI Taxonomy" id="498718"/>
    <lineage>
        <taxon>Bacteria</taxon>
        <taxon>Bacillati</taxon>
        <taxon>Actinomycetota</taxon>
        <taxon>Coriobacteriia</taxon>
        <taxon>Eggerthellales</taxon>
        <taxon>Eggerthellaceae</taxon>
        <taxon>Slackia</taxon>
    </lineage>
</organism>
<keyword evidence="1" id="KW-0328">Glycosyltransferase</keyword>
<dbReference type="InterPro" id="IPR028098">
    <property type="entry name" value="Glyco_trans_4-like_N"/>
</dbReference>
<evidence type="ECO:0000259" key="4">
    <source>
        <dbReference type="Pfam" id="PF13439"/>
    </source>
</evidence>
<dbReference type="InterPro" id="IPR050194">
    <property type="entry name" value="Glycosyltransferase_grp1"/>
</dbReference>
<dbReference type="AlphaFoldDB" id="A0A3N0ARH7"/>
<dbReference type="OrthoDB" id="9787111at2"/>